<dbReference type="Proteomes" id="UP001515100">
    <property type="component" value="Unassembled WGS sequence"/>
</dbReference>
<dbReference type="InterPro" id="IPR032710">
    <property type="entry name" value="NTF2-like_dom_sf"/>
</dbReference>
<sequence>MSPKDQIETIESFLRLVNSGDMVSASELIHPDFDLVEQPGLPYAGEYHGRDGFLGLMEAAGRTWTRWVDAPYPYELAVEGNRVFKEVRFTATAAATGVEIEMDFMEVFELEDGLIRRVRAYYWDPEGIRAATSPAPI</sequence>
<dbReference type="SUPFAM" id="SSF54427">
    <property type="entry name" value="NTF2-like"/>
    <property type="match status" value="1"/>
</dbReference>
<dbReference type="PANTHER" id="PTHR41252">
    <property type="entry name" value="BLR2505 PROTEIN"/>
    <property type="match status" value="1"/>
</dbReference>
<evidence type="ECO:0000313" key="3">
    <source>
        <dbReference type="Proteomes" id="UP001515100"/>
    </source>
</evidence>
<dbReference type="RefSeq" id="WP_129179884.1">
    <property type="nucleotide sequence ID" value="NZ_JAGIOG010000001.1"/>
</dbReference>
<dbReference type="Gene3D" id="3.10.450.50">
    <property type="match status" value="1"/>
</dbReference>
<accession>A0A641AP95</accession>
<proteinExistence type="predicted"/>
<dbReference type="AlphaFoldDB" id="A0A641AP95"/>
<organism evidence="2 3">
    <name type="scientific">Aeromicrobium fastidiosum</name>
    <dbReference type="NCBI Taxonomy" id="52699"/>
    <lineage>
        <taxon>Bacteria</taxon>
        <taxon>Bacillati</taxon>
        <taxon>Actinomycetota</taxon>
        <taxon>Actinomycetes</taxon>
        <taxon>Propionibacteriales</taxon>
        <taxon>Nocardioidaceae</taxon>
        <taxon>Aeromicrobium</taxon>
    </lineage>
</organism>
<comment type="caution">
    <text evidence="2">The sequence shown here is derived from an EMBL/GenBank/DDBJ whole genome shotgun (WGS) entry which is preliminary data.</text>
</comment>
<reference evidence="2" key="1">
    <citation type="submission" date="2019-09" db="EMBL/GenBank/DDBJ databases">
        <authorList>
            <person name="Li J."/>
        </authorList>
    </citation>
    <scope>NUCLEOTIDE SEQUENCE [LARGE SCALE GENOMIC DNA]</scope>
    <source>
        <strain evidence="2">NRBC 14897</strain>
    </source>
</reference>
<dbReference type="EMBL" id="SDPP02000001">
    <property type="protein sequence ID" value="KAA1379916.1"/>
    <property type="molecule type" value="Genomic_DNA"/>
</dbReference>
<gene>
    <name evidence="2" type="ORF">ESP62_001505</name>
</gene>
<feature type="domain" description="SnoaL-like" evidence="1">
    <location>
        <begin position="11"/>
        <end position="117"/>
    </location>
</feature>
<dbReference type="InterPro" id="IPR037401">
    <property type="entry name" value="SnoaL-like"/>
</dbReference>
<keyword evidence="3" id="KW-1185">Reference proteome</keyword>
<name>A0A641AP95_9ACTN</name>
<dbReference type="Pfam" id="PF12680">
    <property type="entry name" value="SnoaL_2"/>
    <property type="match status" value="1"/>
</dbReference>
<evidence type="ECO:0000313" key="2">
    <source>
        <dbReference type="EMBL" id="KAA1379916.1"/>
    </source>
</evidence>
<evidence type="ECO:0000259" key="1">
    <source>
        <dbReference type="Pfam" id="PF12680"/>
    </source>
</evidence>
<dbReference type="PANTHER" id="PTHR41252:SF1">
    <property type="entry name" value="BLR2505 PROTEIN"/>
    <property type="match status" value="1"/>
</dbReference>
<dbReference type="OrthoDB" id="3783224at2"/>
<protein>
    <submittedName>
        <fullName evidence="2">Nuclear transport factor 2 family protein</fullName>
    </submittedName>
</protein>